<dbReference type="SUPFAM" id="SSF56784">
    <property type="entry name" value="HAD-like"/>
    <property type="match status" value="1"/>
</dbReference>
<proteinExistence type="predicted"/>
<dbReference type="EMBL" id="JAWDIP010000004">
    <property type="protein sequence ID" value="MDY0395888.1"/>
    <property type="molecule type" value="Genomic_DNA"/>
</dbReference>
<evidence type="ECO:0000313" key="2">
    <source>
        <dbReference type="Proteomes" id="UP001281447"/>
    </source>
</evidence>
<organism evidence="1 2">
    <name type="scientific">Tigheibacillus halophilus</name>
    <dbReference type="NCBI Taxonomy" id="361280"/>
    <lineage>
        <taxon>Bacteria</taxon>
        <taxon>Bacillati</taxon>
        <taxon>Bacillota</taxon>
        <taxon>Bacilli</taxon>
        <taxon>Bacillales</taxon>
        <taxon>Bacillaceae</taxon>
        <taxon>Tigheibacillus</taxon>
    </lineage>
</organism>
<comment type="caution">
    <text evidence="1">The sequence shown here is derived from an EMBL/GenBank/DDBJ whole genome shotgun (WGS) entry which is preliminary data.</text>
</comment>
<dbReference type="InterPro" id="IPR036412">
    <property type="entry name" value="HAD-like_sf"/>
</dbReference>
<protein>
    <recommendedName>
        <fullName evidence="3">Hydrolase of the HAD superfamily</fullName>
    </recommendedName>
</protein>
<name>A0ABU5C987_9BACI</name>
<keyword evidence="2" id="KW-1185">Reference proteome</keyword>
<sequence length="83" mass="9531">MTLKAIIFDLDDTLLWDRKSVDIALQNTSSYAAEVGGVDPERLENDVRTIAPRLYASYETYDFAKKNRYWGFRSNVGKFCRSG</sequence>
<reference evidence="1 2" key="1">
    <citation type="submission" date="2023-10" db="EMBL/GenBank/DDBJ databases">
        <title>Virgibacillus halophilus 5B73C genome.</title>
        <authorList>
            <person name="Miliotis G."/>
            <person name="Sengupta P."/>
            <person name="Hameed A."/>
            <person name="Chuvochina M."/>
            <person name="Mcdonagh F."/>
            <person name="Simpson A.C."/>
            <person name="Singh N.K."/>
            <person name="Rekha P.D."/>
            <person name="Raman K."/>
            <person name="Hugenholtz P."/>
            <person name="Venkateswaran K."/>
        </authorList>
    </citation>
    <scope>NUCLEOTIDE SEQUENCE [LARGE SCALE GENOMIC DNA]</scope>
    <source>
        <strain evidence="1 2">5B73C</strain>
    </source>
</reference>
<evidence type="ECO:0000313" key="1">
    <source>
        <dbReference type="EMBL" id="MDY0395888.1"/>
    </source>
</evidence>
<accession>A0ABU5C987</accession>
<evidence type="ECO:0008006" key="3">
    <source>
        <dbReference type="Google" id="ProtNLM"/>
    </source>
</evidence>
<gene>
    <name evidence="1" type="ORF">RWE15_17730</name>
</gene>
<dbReference type="Proteomes" id="UP001281447">
    <property type="component" value="Unassembled WGS sequence"/>
</dbReference>